<dbReference type="Gene3D" id="1.10.260.40">
    <property type="entry name" value="lambda repressor-like DNA-binding domains"/>
    <property type="match status" value="1"/>
</dbReference>
<dbReference type="KEGG" id="cfl:Cfla_0368"/>
<evidence type="ECO:0000256" key="1">
    <source>
        <dbReference type="SAM" id="MobiDB-lite"/>
    </source>
</evidence>
<dbReference type="SUPFAM" id="SSF47413">
    <property type="entry name" value="lambda repressor-like DNA-binding domains"/>
    <property type="match status" value="1"/>
</dbReference>
<dbReference type="InterPro" id="IPR041413">
    <property type="entry name" value="MLTR_LBD"/>
</dbReference>
<feature type="region of interest" description="Disordered" evidence="1">
    <location>
        <begin position="88"/>
        <end position="111"/>
    </location>
</feature>
<dbReference type="AlphaFoldDB" id="D5UH82"/>
<dbReference type="PROSITE" id="PS50943">
    <property type="entry name" value="HTH_CROC1"/>
    <property type="match status" value="1"/>
</dbReference>
<organism evidence="3 4">
    <name type="scientific">Cellulomonas flavigena (strain ATCC 482 / DSM 20109 / BCRC 11376 / JCM 18109 / NBRC 3775 / NCIMB 8073 / NRS 134)</name>
    <dbReference type="NCBI Taxonomy" id="446466"/>
    <lineage>
        <taxon>Bacteria</taxon>
        <taxon>Bacillati</taxon>
        <taxon>Actinomycetota</taxon>
        <taxon>Actinomycetes</taxon>
        <taxon>Micrococcales</taxon>
        <taxon>Cellulomonadaceae</taxon>
        <taxon>Cellulomonas</taxon>
    </lineage>
</organism>
<dbReference type="InterPro" id="IPR001387">
    <property type="entry name" value="Cro/C1-type_HTH"/>
</dbReference>
<dbReference type="PANTHER" id="PTHR35010">
    <property type="entry name" value="BLL4672 PROTEIN-RELATED"/>
    <property type="match status" value="1"/>
</dbReference>
<proteinExistence type="predicted"/>
<reference evidence="3 4" key="1">
    <citation type="journal article" date="2010" name="Stand. Genomic Sci.">
        <title>Complete genome sequence of Cellulomonas flavigena type strain (134).</title>
        <authorList>
            <person name="Abt B."/>
            <person name="Foster B."/>
            <person name="Lapidus A."/>
            <person name="Clum A."/>
            <person name="Sun H."/>
            <person name="Pukall R."/>
            <person name="Lucas S."/>
            <person name="Glavina Del Rio T."/>
            <person name="Nolan M."/>
            <person name="Tice H."/>
            <person name="Cheng J.F."/>
            <person name="Pitluck S."/>
            <person name="Liolios K."/>
            <person name="Ivanova N."/>
            <person name="Mavromatis K."/>
            <person name="Ovchinnikova G."/>
            <person name="Pati A."/>
            <person name="Goodwin L."/>
            <person name="Chen A."/>
            <person name="Palaniappan K."/>
            <person name="Land M."/>
            <person name="Hauser L."/>
            <person name="Chang Y.J."/>
            <person name="Jeffries C.D."/>
            <person name="Rohde M."/>
            <person name="Goker M."/>
            <person name="Woyke T."/>
            <person name="Bristow J."/>
            <person name="Eisen J.A."/>
            <person name="Markowitz V."/>
            <person name="Hugenholtz P."/>
            <person name="Kyrpides N.C."/>
            <person name="Klenk H.P."/>
        </authorList>
    </citation>
    <scope>NUCLEOTIDE SEQUENCE [LARGE SCALE GENOMIC DNA]</scope>
    <source>
        <strain evidence="4">ATCC 482 / DSM 20109 / BCRC 11376 / JCM 18109 / NBRC 3775 / NCIMB 8073 / NRS 134</strain>
    </source>
</reference>
<dbReference type="SMART" id="SM00530">
    <property type="entry name" value="HTH_XRE"/>
    <property type="match status" value="1"/>
</dbReference>
<evidence type="ECO:0000313" key="4">
    <source>
        <dbReference type="Proteomes" id="UP000000849"/>
    </source>
</evidence>
<feature type="domain" description="HTH cro/C1-type" evidence="2">
    <location>
        <begin position="37"/>
        <end position="84"/>
    </location>
</feature>
<dbReference type="OrthoDB" id="3518652at2"/>
<dbReference type="EMBL" id="CP001964">
    <property type="protein sequence ID" value="ADG73285.1"/>
    <property type="molecule type" value="Genomic_DNA"/>
</dbReference>
<dbReference type="Pfam" id="PF17765">
    <property type="entry name" value="MLTR_LBD"/>
    <property type="match status" value="1"/>
</dbReference>
<sequence>MGRDRAALAEFLRSRRDRLTPRQAGITPSPGERRVPGLRRQELAQLAGLSVDYYNRLEQGRQANISREVLDALARALRLDDVERAHLDDLAAPASPRARATTERPQRPDPGLLRVTSMLDHLPVVVIGRRGTVLARNALFSAVYGHPMEPGTCYTRYLLLDPDARDRIIDWEACARAAVAGLRREVARRPQDHRLRQQIDELCRADADVARWWDDHRVSEYSSAPRRIRHPVAGDLSFDVELLVAPQEPDQHLVLYTVEPHSRTARTLPLLAAGGAGPAAGVVVTDDAGET</sequence>
<dbReference type="HOGENOM" id="CLU_057862_1_0_11"/>
<feature type="compositionally biased region" description="Low complexity" evidence="1">
    <location>
        <begin position="90"/>
        <end position="99"/>
    </location>
</feature>
<dbReference type="InterPro" id="IPR010982">
    <property type="entry name" value="Lambda_DNA-bd_dom_sf"/>
</dbReference>
<dbReference type="RefSeq" id="WP_013115619.1">
    <property type="nucleotide sequence ID" value="NC_014151.1"/>
</dbReference>
<dbReference type="Proteomes" id="UP000000849">
    <property type="component" value="Chromosome"/>
</dbReference>
<evidence type="ECO:0000259" key="2">
    <source>
        <dbReference type="PROSITE" id="PS50943"/>
    </source>
</evidence>
<gene>
    <name evidence="3" type="ordered locus">Cfla_0368</name>
</gene>
<dbReference type="Gene3D" id="3.30.450.180">
    <property type="match status" value="1"/>
</dbReference>
<accession>D5UH82</accession>
<dbReference type="eggNOG" id="COG1396">
    <property type="taxonomic scope" value="Bacteria"/>
</dbReference>
<name>D5UH82_CELFN</name>
<evidence type="ECO:0000313" key="3">
    <source>
        <dbReference type="EMBL" id="ADG73285.1"/>
    </source>
</evidence>
<dbReference type="PANTHER" id="PTHR35010:SF2">
    <property type="entry name" value="BLL4672 PROTEIN"/>
    <property type="match status" value="1"/>
</dbReference>
<dbReference type="GO" id="GO:0003677">
    <property type="term" value="F:DNA binding"/>
    <property type="evidence" value="ECO:0007669"/>
    <property type="project" value="InterPro"/>
</dbReference>
<protein>
    <submittedName>
        <fullName evidence="3">Transcriptional regulator, XRE family</fullName>
    </submittedName>
</protein>
<dbReference type="CDD" id="cd00093">
    <property type="entry name" value="HTH_XRE"/>
    <property type="match status" value="1"/>
</dbReference>
<dbReference type="Pfam" id="PF13560">
    <property type="entry name" value="HTH_31"/>
    <property type="match status" value="1"/>
</dbReference>
<keyword evidence="4" id="KW-1185">Reference proteome</keyword>